<keyword evidence="3" id="KW-0677">Repeat</keyword>
<keyword evidence="2" id="KW-0732">Signal</keyword>
<dbReference type="PANTHER" id="PTHR24373:SF275">
    <property type="entry name" value="TIR DOMAIN-CONTAINING PROTEIN"/>
    <property type="match status" value="1"/>
</dbReference>
<dbReference type="OrthoDB" id="1600340at2759"/>
<keyword evidence="5" id="KW-1185">Reference proteome</keyword>
<accession>A0A814IJY3</accession>
<dbReference type="PANTHER" id="PTHR24373">
    <property type="entry name" value="SLIT RELATED LEUCINE-RICH REPEAT NEURONAL PROTEIN"/>
    <property type="match status" value="1"/>
</dbReference>
<dbReference type="SUPFAM" id="SSF52058">
    <property type="entry name" value="L domain-like"/>
    <property type="match status" value="1"/>
</dbReference>
<dbReference type="Pfam" id="PF13855">
    <property type="entry name" value="LRR_8"/>
    <property type="match status" value="1"/>
</dbReference>
<dbReference type="InterPro" id="IPR003591">
    <property type="entry name" value="Leu-rich_rpt_typical-subtyp"/>
</dbReference>
<dbReference type="AlphaFoldDB" id="A0A814IJY3"/>
<dbReference type="PROSITE" id="PS51450">
    <property type="entry name" value="LRR"/>
    <property type="match status" value="3"/>
</dbReference>
<evidence type="ECO:0000256" key="3">
    <source>
        <dbReference type="ARBA" id="ARBA00022737"/>
    </source>
</evidence>
<organism evidence="4 5">
    <name type="scientific">Brachionus calyciflorus</name>
    <dbReference type="NCBI Taxonomy" id="104777"/>
    <lineage>
        <taxon>Eukaryota</taxon>
        <taxon>Metazoa</taxon>
        <taxon>Spiralia</taxon>
        <taxon>Gnathifera</taxon>
        <taxon>Rotifera</taxon>
        <taxon>Eurotatoria</taxon>
        <taxon>Monogononta</taxon>
        <taxon>Pseudotrocha</taxon>
        <taxon>Ploima</taxon>
        <taxon>Brachionidae</taxon>
        <taxon>Brachionus</taxon>
    </lineage>
</organism>
<evidence type="ECO:0000313" key="4">
    <source>
        <dbReference type="EMBL" id="CAF1025420.1"/>
    </source>
</evidence>
<dbReference type="SMART" id="SM00369">
    <property type="entry name" value="LRR_TYP"/>
    <property type="match status" value="5"/>
</dbReference>
<dbReference type="InterPro" id="IPR050328">
    <property type="entry name" value="Dev_Immune_Receptor"/>
</dbReference>
<sequence length="191" mass="22133">MLKTIRFDGNLIINLESNTFSELSNLNLLVLQSNDLSIISNGTFSNLTRLTYLDLSYNEIVSIENEAFSDLVSLTHLILNHNKLKSIGLDLFKTLINLKHLIIKIINIQYLTNLKILDLQMNSITNFSQNLYNLEILNLNKNPIKYLNDSLIYSYKNNVMLQELYLDECQINFVGQNVFQLYKHMKLLGKL</sequence>
<dbReference type="Pfam" id="PF00560">
    <property type="entry name" value="LRR_1"/>
    <property type="match status" value="1"/>
</dbReference>
<name>A0A814IJY3_9BILA</name>
<keyword evidence="1" id="KW-0433">Leucine-rich repeat</keyword>
<comment type="caution">
    <text evidence="4">The sequence shown here is derived from an EMBL/GenBank/DDBJ whole genome shotgun (WGS) entry which is preliminary data.</text>
</comment>
<dbReference type="SMART" id="SM00365">
    <property type="entry name" value="LRR_SD22"/>
    <property type="match status" value="3"/>
</dbReference>
<evidence type="ECO:0000313" key="5">
    <source>
        <dbReference type="Proteomes" id="UP000663879"/>
    </source>
</evidence>
<protein>
    <submittedName>
        <fullName evidence="4">Uncharacterized protein</fullName>
    </submittedName>
</protein>
<dbReference type="InterPro" id="IPR001611">
    <property type="entry name" value="Leu-rich_rpt"/>
</dbReference>
<evidence type="ECO:0000256" key="2">
    <source>
        <dbReference type="ARBA" id="ARBA00022729"/>
    </source>
</evidence>
<proteinExistence type="predicted"/>
<dbReference type="EMBL" id="CAJNOC010004545">
    <property type="protein sequence ID" value="CAF1025420.1"/>
    <property type="molecule type" value="Genomic_DNA"/>
</dbReference>
<reference evidence="4" key="1">
    <citation type="submission" date="2021-02" db="EMBL/GenBank/DDBJ databases">
        <authorList>
            <person name="Nowell W R."/>
        </authorList>
    </citation>
    <scope>NUCLEOTIDE SEQUENCE</scope>
    <source>
        <strain evidence="4">Ploen Becks lab</strain>
    </source>
</reference>
<evidence type="ECO:0000256" key="1">
    <source>
        <dbReference type="ARBA" id="ARBA00022614"/>
    </source>
</evidence>
<dbReference type="PRINTS" id="PR00019">
    <property type="entry name" value="LEURICHRPT"/>
</dbReference>
<dbReference type="InterPro" id="IPR032675">
    <property type="entry name" value="LRR_dom_sf"/>
</dbReference>
<dbReference type="Proteomes" id="UP000663879">
    <property type="component" value="Unassembled WGS sequence"/>
</dbReference>
<gene>
    <name evidence="4" type="ORF">OXX778_LOCUS17593</name>
</gene>
<dbReference type="Gene3D" id="3.80.10.10">
    <property type="entry name" value="Ribonuclease Inhibitor"/>
    <property type="match status" value="2"/>
</dbReference>